<protein>
    <recommendedName>
        <fullName evidence="1">Tc1-like transposase DDE domain-containing protein</fullName>
    </recommendedName>
</protein>
<accession>A0A2G9RL55</accession>
<sequence>MLFTDESTISLVRFNTMAFCKKGHLSNKPQPTHPVKIHVWGGISKFGPGPLVLFEGIMDTAFFKEHIVTKALVPYLKQVYPDGCRVLMDIDPKHSCAAPFMANNGVNWLQTPPESPDINPIEMVWAHLKGYLKRVHKLTNKAELIDRILKFCRDILTIKICCDTIDHIKKVLPVVIERNGTATNM</sequence>
<dbReference type="PANTHER" id="PTHR23022">
    <property type="entry name" value="TRANSPOSABLE ELEMENT-RELATED"/>
    <property type="match status" value="1"/>
</dbReference>
<gene>
    <name evidence="2" type="ORF">AB205_0042840</name>
</gene>
<dbReference type="Pfam" id="PF13358">
    <property type="entry name" value="DDE_3"/>
    <property type="match status" value="1"/>
</dbReference>
<dbReference type="InterPro" id="IPR052338">
    <property type="entry name" value="Transposase_5"/>
</dbReference>
<dbReference type="Proteomes" id="UP000228934">
    <property type="component" value="Unassembled WGS sequence"/>
</dbReference>
<reference evidence="3" key="1">
    <citation type="journal article" date="2017" name="Nat. Commun.">
        <title>The North American bullfrog draft genome provides insight into hormonal regulation of long noncoding RNA.</title>
        <authorList>
            <person name="Hammond S.A."/>
            <person name="Warren R.L."/>
            <person name="Vandervalk B.P."/>
            <person name="Kucuk E."/>
            <person name="Khan H."/>
            <person name="Gibb E.A."/>
            <person name="Pandoh P."/>
            <person name="Kirk H."/>
            <person name="Zhao Y."/>
            <person name="Jones M."/>
            <person name="Mungall A.J."/>
            <person name="Coope R."/>
            <person name="Pleasance S."/>
            <person name="Moore R.A."/>
            <person name="Holt R.A."/>
            <person name="Round J.M."/>
            <person name="Ohora S."/>
            <person name="Walle B.V."/>
            <person name="Veldhoen N."/>
            <person name="Helbing C.C."/>
            <person name="Birol I."/>
        </authorList>
    </citation>
    <scope>NUCLEOTIDE SEQUENCE [LARGE SCALE GENOMIC DNA]</scope>
</reference>
<dbReference type="InterPro" id="IPR038717">
    <property type="entry name" value="Tc1-like_DDE_dom"/>
</dbReference>
<dbReference type="GO" id="GO:0003676">
    <property type="term" value="F:nucleic acid binding"/>
    <property type="evidence" value="ECO:0007669"/>
    <property type="project" value="InterPro"/>
</dbReference>
<proteinExistence type="predicted"/>
<dbReference type="EMBL" id="KV938712">
    <property type="protein sequence ID" value="PIO27981.1"/>
    <property type="molecule type" value="Genomic_DNA"/>
</dbReference>
<evidence type="ECO:0000259" key="1">
    <source>
        <dbReference type="Pfam" id="PF13358"/>
    </source>
</evidence>
<feature type="domain" description="Tc1-like transposase DDE" evidence="1">
    <location>
        <begin position="1"/>
        <end position="144"/>
    </location>
</feature>
<dbReference type="Gene3D" id="3.30.420.10">
    <property type="entry name" value="Ribonuclease H-like superfamily/Ribonuclease H"/>
    <property type="match status" value="1"/>
</dbReference>
<dbReference type="OrthoDB" id="9905136at2759"/>
<keyword evidence="3" id="KW-1185">Reference proteome</keyword>
<dbReference type="InterPro" id="IPR036397">
    <property type="entry name" value="RNaseH_sf"/>
</dbReference>
<organism evidence="2 3">
    <name type="scientific">Aquarana catesbeiana</name>
    <name type="common">American bullfrog</name>
    <name type="synonym">Rana catesbeiana</name>
    <dbReference type="NCBI Taxonomy" id="8400"/>
    <lineage>
        <taxon>Eukaryota</taxon>
        <taxon>Metazoa</taxon>
        <taxon>Chordata</taxon>
        <taxon>Craniata</taxon>
        <taxon>Vertebrata</taxon>
        <taxon>Euteleostomi</taxon>
        <taxon>Amphibia</taxon>
        <taxon>Batrachia</taxon>
        <taxon>Anura</taxon>
        <taxon>Neobatrachia</taxon>
        <taxon>Ranoidea</taxon>
        <taxon>Ranidae</taxon>
        <taxon>Aquarana</taxon>
    </lineage>
</organism>
<evidence type="ECO:0000313" key="3">
    <source>
        <dbReference type="Proteomes" id="UP000228934"/>
    </source>
</evidence>
<dbReference type="PANTHER" id="PTHR23022:SF135">
    <property type="entry name" value="SI:DKEY-77F5.3"/>
    <property type="match status" value="1"/>
</dbReference>
<dbReference type="AlphaFoldDB" id="A0A2G9RL55"/>
<evidence type="ECO:0000313" key="2">
    <source>
        <dbReference type="EMBL" id="PIO27981.1"/>
    </source>
</evidence>
<name>A0A2G9RL55_AQUCT</name>